<accession>A0ABQ8TDV1</accession>
<comment type="caution">
    <text evidence="1">The sequence shown here is derived from an EMBL/GenBank/DDBJ whole genome shotgun (WGS) entry which is preliminary data.</text>
</comment>
<proteinExistence type="predicted"/>
<dbReference type="Proteomes" id="UP001148838">
    <property type="component" value="Unassembled WGS sequence"/>
</dbReference>
<organism evidence="1 2">
    <name type="scientific">Periplaneta americana</name>
    <name type="common">American cockroach</name>
    <name type="synonym">Blatta americana</name>
    <dbReference type="NCBI Taxonomy" id="6978"/>
    <lineage>
        <taxon>Eukaryota</taxon>
        <taxon>Metazoa</taxon>
        <taxon>Ecdysozoa</taxon>
        <taxon>Arthropoda</taxon>
        <taxon>Hexapoda</taxon>
        <taxon>Insecta</taxon>
        <taxon>Pterygota</taxon>
        <taxon>Neoptera</taxon>
        <taxon>Polyneoptera</taxon>
        <taxon>Dictyoptera</taxon>
        <taxon>Blattodea</taxon>
        <taxon>Blattoidea</taxon>
        <taxon>Blattidae</taxon>
        <taxon>Blattinae</taxon>
        <taxon>Periplaneta</taxon>
    </lineage>
</organism>
<sequence>MAGLCEGGNEPSGFLKAIWIVRVPQTMFTKLEQRSCIKIEVARGRSAQECFQGLREAPPLRLALKRKRRHLVIQNPIILFDNARSHIDAVAKDLLRHWQWKIL</sequence>
<gene>
    <name evidence="1" type="ORF">ANN_05898</name>
</gene>
<keyword evidence="2" id="KW-1185">Reference proteome</keyword>
<evidence type="ECO:0008006" key="3">
    <source>
        <dbReference type="Google" id="ProtNLM"/>
    </source>
</evidence>
<name>A0ABQ8TDV1_PERAM</name>
<evidence type="ECO:0000313" key="1">
    <source>
        <dbReference type="EMBL" id="KAJ4444109.1"/>
    </source>
</evidence>
<evidence type="ECO:0000313" key="2">
    <source>
        <dbReference type="Proteomes" id="UP001148838"/>
    </source>
</evidence>
<reference evidence="1 2" key="1">
    <citation type="journal article" date="2022" name="Allergy">
        <title>Genome assembly and annotation of Periplaneta americana reveal a comprehensive cockroach allergen profile.</title>
        <authorList>
            <person name="Wang L."/>
            <person name="Xiong Q."/>
            <person name="Saelim N."/>
            <person name="Wang L."/>
            <person name="Nong W."/>
            <person name="Wan A.T."/>
            <person name="Shi M."/>
            <person name="Liu X."/>
            <person name="Cao Q."/>
            <person name="Hui J.H.L."/>
            <person name="Sookrung N."/>
            <person name="Leung T.F."/>
            <person name="Tungtrongchitr A."/>
            <person name="Tsui S.K.W."/>
        </authorList>
    </citation>
    <scope>NUCLEOTIDE SEQUENCE [LARGE SCALE GENOMIC DNA]</scope>
    <source>
        <strain evidence="1">PWHHKU_190912</strain>
    </source>
</reference>
<protein>
    <recommendedName>
        <fullName evidence="3">DDE-1 domain-containing protein</fullName>
    </recommendedName>
</protein>
<dbReference type="EMBL" id="JAJSOF020000011">
    <property type="protein sequence ID" value="KAJ4444109.1"/>
    <property type="molecule type" value="Genomic_DNA"/>
</dbReference>